<name>A0ACC1PBB4_9PEZI</name>
<gene>
    <name evidence="1" type="ORF">NUW58_g3646</name>
</gene>
<organism evidence="1 2">
    <name type="scientific">Xylaria curta</name>
    <dbReference type="NCBI Taxonomy" id="42375"/>
    <lineage>
        <taxon>Eukaryota</taxon>
        <taxon>Fungi</taxon>
        <taxon>Dikarya</taxon>
        <taxon>Ascomycota</taxon>
        <taxon>Pezizomycotina</taxon>
        <taxon>Sordariomycetes</taxon>
        <taxon>Xylariomycetidae</taxon>
        <taxon>Xylariales</taxon>
        <taxon>Xylariaceae</taxon>
        <taxon>Xylaria</taxon>
    </lineage>
</organism>
<evidence type="ECO:0000313" key="1">
    <source>
        <dbReference type="EMBL" id="KAJ2989082.1"/>
    </source>
</evidence>
<dbReference type="EMBL" id="JAPDGR010000570">
    <property type="protein sequence ID" value="KAJ2989082.1"/>
    <property type="molecule type" value="Genomic_DNA"/>
</dbReference>
<sequence length="123" mass="13240">MANVEFGLAIGFYAYPCGLVVTLLLSQLARYRYSYAGSGPKIDEKATEPIQRFYAKCVWLVQLALTPLLLSAGGGVAGRFRMFALPFAPRFLKIAMGATGAEAVSSSAMLLPVNDRFSATYAC</sequence>
<keyword evidence="2" id="KW-1185">Reference proteome</keyword>
<accession>A0ACC1PBB4</accession>
<dbReference type="Proteomes" id="UP001143856">
    <property type="component" value="Unassembled WGS sequence"/>
</dbReference>
<evidence type="ECO:0000313" key="2">
    <source>
        <dbReference type="Proteomes" id="UP001143856"/>
    </source>
</evidence>
<protein>
    <submittedName>
        <fullName evidence="1">Uncharacterized protein</fullName>
    </submittedName>
</protein>
<proteinExistence type="predicted"/>
<reference evidence="1" key="1">
    <citation type="submission" date="2022-10" db="EMBL/GenBank/DDBJ databases">
        <title>Genome Sequence of Xylaria curta.</title>
        <authorList>
            <person name="Buettner E."/>
        </authorList>
    </citation>
    <scope>NUCLEOTIDE SEQUENCE</scope>
    <source>
        <strain evidence="1">Babe10</strain>
    </source>
</reference>
<comment type="caution">
    <text evidence="1">The sequence shown here is derived from an EMBL/GenBank/DDBJ whole genome shotgun (WGS) entry which is preliminary data.</text>
</comment>